<evidence type="ECO:0000313" key="3">
    <source>
        <dbReference type="Proteomes" id="UP000184196"/>
    </source>
</evidence>
<dbReference type="InterPro" id="IPR029063">
    <property type="entry name" value="SAM-dependent_MTases_sf"/>
</dbReference>
<dbReference type="Pfam" id="PF13649">
    <property type="entry name" value="Methyltransf_25"/>
    <property type="match status" value="1"/>
</dbReference>
<dbReference type="EMBL" id="FQUW01000004">
    <property type="protein sequence ID" value="SHE33383.1"/>
    <property type="molecule type" value="Genomic_DNA"/>
</dbReference>
<dbReference type="AlphaFoldDB" id="A0A1M4SMB9"/>
<dbReference type="CDD" id="cd02440">
    <property type="entry name" value="AdoMet_MTases"/>
    <property type="match status" value="1"/>
</dbReference>
<keyword evidence="3" id="KW-1185">Reference proteome</keyword>
<evidence type="ECO:0000259" key="1">
    <source>
        <dbReference type="Pfam" id="PF13649"/>
    </source>
</evidence>
<dbReference type="SUPFAM" id="SSF53335">
    <property type="entry name" value="S-adenosyl-L-methionine-dependent methyltransferases"/>
    <property type="match status" value="1"/>
</dbReference>
<keyword evidence="2" id="KW-0808">Transferase</keyword>
<reference evidence="3" key="1">
    <citation type="submission" date="2016-11" db="EMBL/GenBank/DDBJ databases">
        <authorList>
            <person name="Varghese N."/>
            <person name="Submissions S."/>
        </authorList>
    </citation>
    <scope>NUCLEOTIDE SEQUENCE [LARGE SCALE GENOMIC DNA]</scope>
    <source>
        <strain evidence="3">DSM 11792</strain>
    </source>
</reference>
<name>A0A1M4SMB9_9FIRM</name>
<proteinExistence type="predicted"/>
<feature type="domain" description="Methyltransferase" evidence="1">
    <location>
        <begin position="79"/>
        <end position="169"/>
    </location>
</feature>
<dbReference type="GO" id="GO:0032259">
    <property type="term" value="P:methylation"/>
    <property type="evidence" value="ECO:0007669"/>
    <property type="project" value="UniProtKB-KW"/>
</dbReference>
<dbReference type="PANTHER" id="PTHR43667:SF2">
    <property type="entry name" value="FATTY ACID C-METHYL TRANSFERASE"/>
    <property type="match status" value="1"/>
</dbReference>
<sequence>MQLFPVGDREFWVKLWQDARENSPLTRRRCRSEKEMVENWSRRASWFARRTSNGRGQVRRKMVLDMLEREGALGPEVKVLDIGAGPGNYAIPVARLCEQVTALEPAAGMVKILKDRARAGQVENITIIQRTWQEVEVEKDGLAGRFDLVFASMTPGVRDPETLQKMLAASRKFCYLSAFSGQRWEKAHRDLWRRFFGEDIGDNPGDIIYPFGLLYAMGYRPKLNFFTINRVDEEPVGKAVENLARFFWSYMDITPELRRTIEHYVKEHAENGVFRQETTFCTGMMLWRVDEIFT</sequence>
<dbReference type="InterPro" id="IPR041698">
    <property type="entry name" value="Methyltransf_25"/>
</dbReference>
<organism evidence="2 3">
    <name type="scientific">Desulfofundulus australicus DSM 11792</name>
    <dbReference type="NCBI Taxonomy" id="1121425"/>
    <lineage>
        <taxon>Bacteria</taxon>
        <taxon>Bacillati</taxon>
        <taxon>Bacillota</taxon>
        <taxon>Clostridia</taxon>
        <taxon>Eubacteriales</taxon>
        <taxon>Peptococcaceae</taxon>
        <taxon>Desulfofundulus</taxon>
    </lineage>
</organism>
<keyword evidence="2" id="KW-0489">Methyltransferase</keyword>
<dbReference type="PANTHER" id="PTHR43667">
    <property type="entry name" value="CYCLOPROPANE-FATTY-ACYL-PHOSPHOLIPID SYNTHASE"/>
    <property type="match status" value="1"/>
</dbReference>
<protein>
    <submittedName>
        <fullName evidence="2">Methyltransferase, FkbM family</fullName>
    </submittedName>
</protein>
<dbReference type="Proteomes" id="UP000184196">
    <property type="component" value="Unassembled WGS sequence"/>
</dbReference>
<dbReference type="InterPro" id="IPR050723">
    <property type="entry name" value="CFA/CMAS"/>
</dbReference>
<gene>
    <name evidence="2" type="ORF">SAMN02745218_00166</name>
</gene>
<dbReference type="GO" id="GO:0008168">
    <property type="term" value="F:methyltransferase activity"/>
    <property type="evidence" value="ECO:0007669"/>
    <property type="project" value="UniProtKB-KW"/>
</dbReference>
<accession>A0A1M4SMB9</accession>
<evidence type="ECO:0000313" key="2">
    <source>
        <dbReference type="EMBL" id="SHE33383.1"/>
    </source>
</evidence>
<dbReference type="Gene3D" id="3.40.50.150">
    <property type="entry name" value="Vaccinia Virus protein VP39"/>
    <property type="match status" value="1"/>
</dbReference>